<organism evidence="2 3">
    <name type="scientific">Pseudomonas luteola</name>
    <dbReference type="NCBI Taxonomy" id="47886"/>
    <lineage>
        <taxon>Bacteria</taxon>
        <taxon>Pseudomonadati</taxon>
        <taxon>Pseudomonadota</taxon>
        <taxon>Gammaproteobacteria</taxon>
        <taxon>Pseudomonadales</taxon>
        <taxon>Pseudomonadaceae</taxon>
        <taxon>Pseudomonas</taxon>
    </lineage>
</organism>
<dbReference type="RefSeq" id="WP_197872881.1">
    <property type="nucleotide sequence ID" value="NZ_JADTXM010000012.1"/>
</dbReference>
<reference evidence="2 3" key="1">
    <citation type="submission" date="2020-11" db="EMBL/GenBank/DDBJ databases">
        <title>Enhanced detection system for hospital associated transmission using whole genome sequencing surveillance.</title>
        <authorList>
            <person name="Harrison L.H."/>
            <person name="Van Tyne D."/>
            <person name="Marsh J.W."/>
            <person name="Griffith M.P."/>
            <person name="Snyder D.J."/>
            <person name="Cooper V.S."/>
            <person name="Mustapha M."/>
        </authorList>
    </citation>
    <scope>NUCLEOTIDE SEQUENCE [LARGE SCALE GENOMIC DNA]</scope>
    <source>
        <strain evidence="2 3">PSB00013</strain>
    </source>
</reference>
<feature type="transmembrane region" description="Helical" evidence="1">
    <location>
        <begin position="148"/>
        <end position="170"/>
    </location>
</feature>
<evidence type="ECO:0000313" key="3">
    <source>
        <dbReference type="Proteomes" id="UP000638986"/>
    </source>
</evidence>
<dbReference type="Proteomes" id="UP000638986">
    <property type="component" value="Unassembled WGS sequence"/>
</dbReference>
<protein>
    <submittedName>
        <fullName evidence="2">Uncharacterized protein</fullName>
    </submittedName>
</protein>
<evidence type="ECO:0000256" key="1">
    <source>
        <dbReference type="SAM" id="Phobius"/>
    </source>
</evidence>
<keyword evidence="1" id="KW-0812">Transmembrane</keyword>
<name>A0ABS0MV25_PSELU</name>
<feature type="transmembrane region" description="Helical" evidence="1">
    <location>
        <begin position="182"/>
        <end position="204"/>
    </location>
</feature>
<feature type="transmembrane region" description="Helical" evidence="1">
    <location>
        <begin position="120"/>
        <end position="142"/>
    </location>
</feature>
<feature type="transmembrane region" description="Helical" evidence="1">
    <location>
        <begin position="216"/>
        <end position="240"/>
    </location>
</feature>
<keyword evidence="1" id="KW-0472">Membrane</keyword>
<keyword evidence="1" id="KW-1133">Transmembrane helix</keyword>
<comment type="caution">
    <text evidence="2">The sequence shown here is derived from an EMBL/GenBank/DDBJ whole genome shotgun (WGS) entry which is preliminary data.</text>
</comment>
<accession>A0ABS0MV25</accession>
<proteinExistence type="predicted"/>
<feature type="transmembrane region" description="Helical" evidence="1">
    <location>
        <begin position="247"/>
        <end position="267"/>
    </location>
</feature>
<feature type="transmembrane region" description="Helical" evidence="1">
    <location>
        <begin position="57"/>
        <end position="89"/>
    </location>
</feature>
<dbReference type="EMBL" id="JADTXM010000012">
    <property type="protein sequence ID" value="MBH3440441.1"/>
    <property type="molecule type" value="Genomic_DNA"/>
</dbReference>
<sequence>MKDKLDNSSKAEGVGGVIEYILSKSNILFKSVPLAVGFLIFLIYFCQNNFFPSFDVFSLTSLLIAAFVIGLAAYLVLVFGIAAPGFFWFDTFAQDSQVKEELEYSSKWRSSYRNNENYKVLGRIYLFLPLLFCNLFFLWMITSGCFDYTWQAALSVFIPFTLCLLAAAELRRDYLLGFGSVIKYVITTFFSIFLSSAVNMIVILMKAHFETADNAVQMLVAVVTTVALVVAFSVTAIAGLTHYKYTVLFSALFAILFTIIIGAWATFPKNIVKMLGIGNYAASEVLLKGEACKEMTAAFKEFISDKCVIKEANVVWSLGETYRLQVSSNVSHKVISLPSVSIAAILVSPAK</sequence>
<gene>
    <name evidence="2" type="ORF">I5Q09_17275</name>
</gene>
<evidence type="ECO:0000313" key="2">
    <source>
        <dbReference type="EMBL" id="MBH3440441.1"/>
    </source>
</evidence>
<feature type="transmembrane region" description="Helical" evidence="1">
    <location>
        <begin position="27"/>
        <end position="45"/>
    </location>
</feature>